<dbReference type="PANTHER" id="PTHR12866">
    <property type="entry name" value="UBIQUITIN-LIKE-CONJUGATING ENZYME ATG3"/>
    <property type="match status" value="1"/>
</dbReference>
<dbReference type="Proteomes" id="UP001281761">
    <property type="component" value="Unassembled WGS sequence"/>
</dbReference>
<protein>
    <submittedName>
        <fullName evidence="8">Autophagy protein 3</fullName>
    </submittedName>
</protein>
<evidence type="ECO:0000256" key="1">
    <source>
        <dbReference type="ARBA" id="ARBA00004496"/>
    </source>
</evidence>
<accession>A0ABQ9Y6C5</accession>
<proteinExistence type="inferred from homology"/>
<evidence type="ECO:0000313" key="9">
    <source>
        <dbReference type="Proteomes" id="UP001281761"/>
    </source>
</evidence>
<evidence type="ECO:0000313" key="8">
    <source>
        <dbReference type="EMBL" id="KAK2959254.1"/>
    </source>
</evidence>
<keyword evidence="7" id="KW-0072">Autophagy</keyword>
<keyword evidence="5" id="KW-0833">Ubl conjugation pathway</keyword>
<sequence length="255" mass="29032">MIQGLQDLVRTYKPPKKASSFEKNGQITPEEFVQAGNFLVSAFPIWKWETGEQGKNLSYLPSDKQYLHLVAVPCHSRANLIESPDSPALIQESTDFDDLWIVDSPKDSPIFSIDEDHDDGVNPHALPENSTPVMQRQRIYDVSITYDNYYMSGRVWLRGRDASTSQPLTFSEICMDISSDHAMKTVTEDVHPHLREHWVSIHPCKHASVLHTLFTQAQEDASQQARVEHYFIYLLKLMSVIVPTMEIDCTIDALA</sequence>
<evidence type="ECO:0000256" key="5">
    <source>
        <dbReference type="ARBA" id="ARBA00022786"/>
    </source>
</evidence>
<evidence type="ECO:0000256" key="6">
    <source>
        <dbReference type="ARBA" id="ARBA00022927"/>
    </source>
</evidence>
<name>A0ABQ9Y6C5_9EUKA</name>
<dbReference type="EMBL" id="JARBJD010000031">
    <property type="protein sequence ID" value="KAK2959254.1"/>
    <property type="molecule type" value="Genomic_DNA"/>
</dbReference>
<reference evidence="8 9" key="1">
    <citation type="journal article" date="2022" name="bioRxiv">
        <title>Genomics of Preaxostyla Flagellates Illuminates Evolutionary Transitions and the Path Towards Mitochondrial Loss.</title>
        <authorList>
            <person name="Novak L.V.F."/>
            <person name="Treitli S.C."/>
            <person name="Pyrih J."/>
            <person name="Halakuc P."/>
            <person name="Pipaliya S.V."/>
            <person name="Vacek V."/>
            <person name="Brzon O."/>
            <person name="Soukal P."/>
            <person name="Eme L."/>
            <person name="Dacks J.B."/>
            <person name="Karnkowska A."/>
            <person name="Elias M."/>
            <person name="Hampl V."/>
        </authorList>
    </citation>
    <scope>NUCLEOTIDE SEQUENCE [LARGE SCALE GENOMIC DNA]</scope>
    <source>
        <strain evidence="8">NAU3</strain>
        <tissue evidence="8">Gut</tissue>
    </source>
</reference>
<keyword evidence="3" id="KW-0813">Transport</keyword>
<dbReference type="Pfam" id="PF03987">
    <property type="entry name" value="Autophagy_act_C"/>
    <property type="match status" value="1"/>
</dbReference>
<dbReference type="PANTHER" id="PTHR12866:SF2">
    <property type="entry name" value="UBIQUITIN-LIKE-CONJUGATING ENZYME ATG3"/>
    <property type="match status" value="1"/>
</dbReference>
<comment type="similarity">
    <text evidence="2">Belongs to the ATG3 family.</text>
</comment>
<evidence type="ECO:0000256" key="4">
    <source>
        <dbReference type="ARBA" id="ARBA00022490"/>
    </source>
</evidence>
<keyword evidence="6" id="KW-0653">Protein transport</keyword>
<organism evidence="8 9">
    <name type="scientific">Blattamonas nauphoetae</name>
    <dbReference type="NCBI Taxonomy" id="2049346"/>
    <lineage>
        <taxon>Eukaryota</taxon>
        <taxon>Metamonada</taxon>
        <taxon>Preaxostyla</taxon>
        <taxon>Oxymonadida</taxon>
        <taxon>Blattamonas</taxon>
    </lineage>
</organism>
<keyword evidence="9" id="KW-1185">Reference proteome</keyword>
<gene>
    <name evidence="8" type="ORF">BLNAU_5812</name>
</gene>
<dbReference type="InterPro" id="IPR007135">
    <property type="entry name" value="Atg3/Atg10"/>
</dbReference>
<dbReference type="Gene3D" id="3.30.1460.50">
    <property type="match status" value="1"/>
</dbReference>
<evidence type="ECO:0000256" key="7">
    <source>
        <dbReference type="ARBA" id="ARBA00023006"/>
    </source>
</evidence>
<comment type="caution">
    <text evidence="8">The sequence shown here is derived from an EMBL/GenBank/DDBJ whole genome shotgun (WGS) entry which is preliminary data.</text>
</comment>
<evidence type="ECO:0000256" key="2">
    <source>
        <dbReference type="ARBA" id="ARBA00007683"/>
    </source>
</evidence>
<keyword evidence="4" id="KW-0963">Cytoplasm</keyword>
<comment type="subcellular location">
    <subcellularLocation>
        <location evidence="1">Cytoplasm</location>
    </subcellularLocation>
</comment>
<evidence type="ECO:0000256" key="3">
    <source>
        <dbReference type="ARBA" id="ARBA00022448"/>
    </source>
</evidence>